<proteinExistence type="predicted"/>
<comment type="caution">
    <text evidence="2">The sequence shown here is derived from an EMBL/GenBank/DDBJ whole genome shotgun (WGS) entry which is preliminary data.</text>
</comment>
<feature type="transmembrane region" description="Helical" evidence="1">
    <location>
        <begin position="21"/>
        <end position="44"/>
    </location>
</feature>
<name>A0A9W7FQN9_9STRA</name>
<evidence type="ECO:0000256" key="1">
    <source>
        <dbReference type="SAM" id="Phobius"/>
    </source>
</evidence>
<evidence type="ECO:0000313" key="3">
    <source>
        <dbReference type="Proteomes" id="UP001165122"/>
    </source>
</evidence>
<accession>A0A9W7FQN9</accession>
<dbReference type="Proteomes" id="UP001165122">
    <property type="component" value="Unassembled WGS sequence"/>
</dbReference>
<gene>
    <name evidence="2" type="ORF">TrLO_g1324</name>
</gene>
<feature type="transmembrane region" description="Helical" evidence="1">
    <location>
        <begin position="64"/>
        <end position="83"/>
    </location>
</feature>
<keyword evidence="1" id="KW-0472">Membrane</keyword>
<protein>
    <submittedName>
        <fullName evidence="2">Uncharacterized protein</fullName>
    </submittedName>
</protein>
<evidence type="ECO:0000313" key="2">
    <source>
        <dbReference type="EMBL" id="GMI17214.1"/>
    </source>
</evidence>
<keyword evidence="1" id="KW-0812">Transmembrane</keyword>
<keyword evidence="3" id="KW-1185">Reference proteome</keyword>
<dbReference type="EMBL" id="BRXW01000282">
    <property type="protein sequence ID" value="GMI17214.1"/>
    <property type="molecule type" value="Genomic_DNA"/>
</dbReference>
<dbReference type="AlphaFoldDB" id="A0A9W7FQN9"/>
<organism evidence="2 3">
    <name type="scientific">Triparma laevis f. longispina</name>
    <dbReference type="NCBI Taxonomy" id="1714387"/>
    <lineage>
        <taxon>Eukaryota</taxon>
        <taxon>Sar</taxon>
        <taxon>Stramenopiles</taxon>
        <taxon>Ochrophyta</taxon>
        <taxon>Bolidophyceae</taxon>
        <taxon>Parmales</taxon>
        <taxon>Triparmaceae</taxon>
        <taxon>Triparma</taxon>
    </lineage>
</organism>
<keyword evidence="1" id="KW-1133">Transmembrane helix</keyword>
<sequence>MAAPFLVFFTLLIQTRHPQELGGLAFMLTCLSSVVASFVSLYLYANHYDEEEENEWEKLNNATLQFVMAILCGSWIVSAGIFFSSVKREYLHSFWSFDTTSSFRRKLFLNYCEDEDESKSRFLKSHPDTYGSWGNQLLKPWCLVNWGRWEEEKPAWFSDMWIDCVPNDYVPYDWRVKYKKTKGRVGTPQQKGRRRGSISVKELLGGCGGALIDCVNSAKKETLCISLYL</sequence>
<reference evidence="3" key="1">
    <citation type="journal article" date="2023" name="Commun. Biol.">
        <title>Genome analysis of Parmales, the sister group of diatoms, reveals the evolutionary specialization of diatoms from phago-mixotrophs to photoautotrophs.</title>
        <authorList>
            <person name="Ban H."/>
            <person name="Sato S."/>
            <person name="Yoshikawa S."/>
            <person name="Yamada K."/>
            <person name="Nakamura Y."/>
            <person name="Ichinomiya M."/>
            <person name="Sato N."/>
            <person name="Blanc-Mathieu R."/>
            <person name="Endo H."/>
            <person name="Kuwata A."/>
            <person name="Ogata H."/>
        </authorList>
    </citation>
    <scope>NUCLEOTIDE SEQUENCE [LARGE SCALE GENOMIC DNA]</scope>
    <source>
        <strain evidence="3">NIES 3700</strain>
    </source>
</reference>